<keyword evidence="3" id="KW-0378">Hydrolase</keyword>
<dbReference type="PANTHER" id="PTHR24253:SF159">
    <property type="entry name" value="SERINE PROTEASE 42"/>
    <property type="match status" value="1"/>
</dbReference>
<dbReference type="PRINTS" id="PR00722">
    <property type="entry name" value="CHYMOTRYPSIN"/>
</dbReference>
<feature type="region of interest" description="Disordered" evidence="6">
    <location>
        <begin position="284"/>
        <end position="492"/>
    </location>
</feature>
<dbReference type="InterPro" id="IPR043504">
    <property type="entry name" value="Peptidase_S1_PA_chymotrypsin"/>
</dbReference>
<evidence type="ECO:0000256" key="2">
    <source>
        <dbReference type="ARBA" id="ARBA00022729"/>
    </source>
</evidence>
<evidence type="ECO:0000256" key="5">
    <source>
        <dbReference type="ARBA" id="ARBA00023180"/>
    </source>
</evidence>
<evidence type="ECO:0000256" key="1">
    <source>
        <dbReference type="ARBA" id="ARBA00022670"/>
    </source>
</evidence>
<dbReference type="PROSITE" id="PS50240">
    <property type="entry name" value="TRYPSIN_DOM"/>
    <property type="match status" value="1"/>
</dbReference>
<feature type="compositionally biased region" description="Polar residues" evidence="6">
    <location>
        <begin position="284"/>
        <end position="323"/>
    </location>
</feature>
<name>A0ABN9E768_9NEOB</name>
<keyword evidence="5" id="KW-0325">Glycoprotein</keyword>
<proteinExistence type="predicted"/>
<dbReference type="Proteomes" id="UP001162483">
    <property type="component" value="Unassembled WGS sequence"/>
</dbReference>
<evidence type="ECO:0000259" key="7">
    <source>
        <dbReference type="PROSITE" id="PS50240"/>
    </source>
</evidence>
<keyword evidence="9" id="KW-1185">Reference proteome</keyword>
<evidence type="ECO:0000256" key="6">
    <source>
        <dbReference type="SAM" id="MobiDB-lite"/>
    </source>
</evidence>
<dbReference type="PANTHER" id="PTHR24253">
    <property type="entry name" value="TRANSMEMBRANE PROTEASE SERINE"/>
    <property type="match status" value="1"/>
</dbReference>
<reference evidence="8" key="1">
    <citation type="submission" date="2023-05" db="EMBL/GenBank/DDBJ databases">
        <authorList>
            <person name="Stuckert A."/>
        </authorList>
    </citation>
    <scope>NUCLEOTIDE SEQUENCE</scope>
</reference>
<dbReference type="SUPFAM" id="SSF50494">
    <property type="entry name" value="Trypsin-like serine proteases"/>
    <property type="match status" value="1"/>
</dbReference>
<dbReference type="InterPro" id="IPR033116">
    <property type="entry name" value="TRYPSIN_SER"/>
</dbReference>
<comment type="caution">
    <text evidence="8">The sequence shown here is derived from an EMBL/GenBank/DDBJ whole genome shotgun (WGS) entry which is preliminary data.</text>
</comment>
<dbReference type="CDD" id="cd00190">
    <property type="entry name" value="Tryp_SPc"/>
    <property type="match status" value="1"/>
</dbReference>
<feature type="non-terminal residue" evidence="8">
    <location>
        <position position="1"/>
    </location>
</feature>
<evidence type="ECO:0000256" key="4">
    <source>
        <dbReference type="ARBA" id="ARBA00023157"/>
    </source>
</evidence>
<evidence type="ECO:0000313" key="9">
    <source>
        <dbReference type="Proteomes" id="UP001162483"/>
    </source>
</evidence>
<feature type="compositionally biased region" description="Polar residues" evidence="6">
    <location>
        <begin position="330"/>
        <end position="481"/>
    </location>
</feature>
<keyword evidence="4" id="KW-1015">Disulfide bond</keyword>
<dbReference type="Gene3D" id="2.40.10.10">
    <property type="entry name" value="Trypsin-like serine proteases"/>
    <property type="match status" value="2"/>
</dbReference>
<dbReference type="Pfam" id="PF00089">
    <property type="entry name" value="Trypsin"/>
    <property type="match status" value="1"/>
</dbReference>
<dbReference type="InterPro" id="IPR009003">
    <property type="entry name" value="Peptidase_S1_PA"/>
</dbReference>
<dbReference type="PROSITE" id="PS00135">
    <property type="entry name" value="TRYPSIN_SER"/>
    <property type="match status" value="1"/>
</dbReference>
<evidence type="ECO:0000256" key="3">
    <source>
        <dbReference type="ARBA" id="ARBA00022801"/>
    </source>
</evidence>
<feature type="domain" description="Peptidase S1" evidence="7">
    <location>
        <begin position="40"/>
        <end position="266"/>
    </location>
</feature>
<keyword evidence="2" id="KW-0732">Signal</keyword>
<protein>
    <recommendedName>
        <fullName evidence="7">Peptidase S1 domain-containing protein</fullName>
    </recommendedName>
</protein>
<sequence length="518" mass="56049">NYFFFFAYFSAQCFWCWRFFSVRFPCGAQSDSWWYRCVGWNMAMADQSELLGSHLCGGSLISPEWVLTAKHCFKYSTHVSNYKVYLGLYRLGEINLQTVVANVRTIITNPNYVSTGDIGDIALIRLASPVNYTRYIMPICLPSSTTTFPCGMECWVTGWGTTSSGALNGILQEVMTPLIDHNTCHEMYYKGGSYENIQDEKICSGYNDGQKDSCQGDSGGPLVCKVQGVWYQIGIVSWGEGCAKPNFPGVNTLVTAYQAWISSYLQVSFKDVANIPKPARTCGGNLTNPGYTSSTTHGRSTASMTTNVPGPTNEGSTAYTKTNVPGPINEGSTAYMKTNIPRPTNEGSTAYTKTNVPGPTHEGSTAYTKTNVPGPTHKGSTAYTKTNVPGPTNEGSTAYMKTNIPRPTNEGSTAYTKTNVPGPTNEGSTAYTKTNVPGPTNEGSTAYTKTNVPGPTNEGSTAYTKTNVPGPTNEGSTTYTKTIVPVPKTTSEGSSITSSLWHHCWMILVPTILVLTII</sequence>
<gene>
    <name evidence="8" type="ORF">SPARVUS_LOCUS9341581</name>
</gene>
<dbReference type="SMART" id="SM00020">
    <property type="entry name" value="Tryp_SPc"/>
    <property type="match status" value="1"/>
</dbReference>
<evidence type="ECO:0000313" key="8">
    <source>
        <dbReference type="EMBL" id="CAI9580736.1"/>
    </source>
</evidence>
<dbReference type="EMBL" id="CATNWA010015213">
    <property type="protein sequence ID" value="CAI9580736.1"/>
    <property type="molecule type" value="Genomic_DNA"/>
</dbReference>
<dbReference type="InterPro" id="IPR001314">
    <property type="entry name" value="Peptidase_S1A"/>
</dbReference>
<keyword evidence="1" id="KW-0645">Protease</keyword>
<accession>A0ABN9E768</accession>
<dbReference type="InterPro" id="IPR001254">
    <property type="entry name" value="Trypsin_dom"/>
</dbReference>
<organism evidence="8 9">
    <name type="scientific">Staurois parvus</name>
    <dbReference type="NCBI Taxonomy" id="386267"/>
    <lineage>
        <taxon>Eukaryota</taxon>
        <taxon>Metazoa</taxon>
        <taxon>Chordata</taxon>
        <taxon>Craniata</taxon>
        <taxon>Vertebrata</taxon>
        <taxon>Euteleostomi</taxon>
        <taxon>Amphibia</taxon>
        <taxon>Batrachia</taxon>
        <taxon>Anura</taxon>
        <taxon>Neobatrachia</taxon>
        <taxon>Ranoidea</taxon>
        <taxon>Ranidae</taxon>
        <taxon>Staurois</taxon>
    </lineage>
</organism>